<dbReference type="SUPFAM" id="SSF53474">
    <property type="entry name" value="alpha/beta-Hydrolases"/>
    <property type="match status" value="1"/>
</dbReference>
<evidence type="ECO:0000256" key="2">
    <source>
        <dbReference type="ARBA" id="ARBA00022801"/>
    </source>
</evidence>
<feature type="region of interest" description="Disordered" evidence="3">
    <location>
        <begin position="1"/>
        <end position="21"/>
    </location>
</feature>
<dbReference type="Proteomes" id="UP001304769">
    <property type="component" value="Unassembled WGS sequence"/>
</dbReference>
<dbReference type="InterPro" id="IPR003140">
    <property type="entry name" value="PLipase/COase/thioEstase"/>
</dbReference>
<evidence type="ECO:0000256" key="3">
    <source>
        <dbReference type="SAM" id="MobiDB-lite"/>
    </source>
</evidence>
<dbReference type="PANTHER" id="PTHR10655">
    <property type="entry name" value="LYSOPHOSPHOLIPASE-RELATED"/>
    <property type="match status" value="1"/>
</dbReference>
<comment type="caution">
    <text evidence="5">The sequence shown here is derived from an EMBL/GenBank/DDBJ whole genome shotgun (WGS) entry which is preliminary data.</text>
</comment>
<keyword evidence="6" id="KW-1185">Reference proteome</keyword>
<evidence type="ECO:0000313" key="6">
    <source>
        <dbReference type="Proteomes" id="UP001304769"/>
    </source>
</evidence>
<dbReference type="RefSeq" id="WP_323278492.1">
    <property type="nucleotide sequence ID" value="NZ_JAYGGQ010000004.1"/>
</dbReference>
<protein>
    <submittedName>
        <fullName evidence="5">Phospholipase</fullName>
    </submittedName>
</protein>
<dbReference type="InterPro" id="IPR050565">
    <property type="entry name" value="LYPA1-2/EST-like"/>
</dbReference>
<feature type="domain" description="Phospholipase/carboxylesterase/thioesterase" evidence="4">
    <location>
        <begin position="23"/>
        <end position="220"/>
    </location>
</feature>
<evidence type="ECO:0000256" key="1">
    <source>
        <dbReference type="ARBA" id="ARBA00006499"/>
    </source>
</evidence>
<dbReference type="Gene3D" id="3.40.50.1820">
    <property type="entry name" value="alpha/beta hydrolase"/>
    <property type="match status" value="1"/>
</dbReference>
<evidence type="ECO:0000313" key="5">
    <source>
        <dbReference type="EMBL" id="MEA5454652.1"/>
    </source>
</evidence>
<proteinExistence type="inferred from homology"/>
<keyword evidence="2" id="KW-0378">Hydrolase</keyword>
<comment type="similarity">
    <text evidence="1">Belongs to the AB hydrolase superfamily. AB hydrolase 2 family.</text>
</comment>
<organism evidence="5 6">
    <name type="scientific">Sinomonas terricola</name>
    <dbReference type="NCBI Taxonomy" id="3110330"/>
    <lineage>
        <taxon>Bacteria</taxon>
        <taxon>Bacillati</taxon>
        <taxon>Actinomycetota</taxon>
        <taxon>Actinomycetes</taxon>
        <taxon>Micrococcales</taxon>
        <taxon>Micrococcaceae</taxon>
        <taxon>Sinomonas</taxon>
    </lineage>
</organism>
<sequence length="226" mass="24544">MTEPTAHAEYPAPHAIWSRPEGERTGTPLVVLLHGYGANEADLMGLVPLLPEEFTAVSLRAPQTLAPGAYQWFPLMGADDFDVAQVEAAGNYVLAWLDGIRAQHTSVTLLGFSMGMAMATTLLRRRPRDFAAVVGLSGFAIDPRAAGPGGWDYARDGELDGTVPFFWGRDQADPIITQDKIAYTLGWVRERVDLTKIVYDGIMHSISGPEMAHVAEFLTYKVLAGA</sequence>
<dbReference type="InterPro" id="IPR029058">
    <property type="entry name" value="AB_hydrolase_fold"/>
</dbReference>
<accession>A0ABU5T4R2</accession>
<dbReference type="Pfam" id="PF02230">
    <property type="entry name" value="Abhydrolase_2"/>
    <property type="match status" value="1"/>
</dbReference>
<dbReference type="EMBL" id="JAYGGQ010000004">
    <property type="protein sequence ID" value="MEA5454652.1"/>
    <property type="molecule type" value="Genomic_DNA"/>
</dbReference>
<name>A0ABU5T4R2_9MICC</name>
<gene>
    <name evidence="5" type="ORF">SPF06_07965</name>
</gene>
<reference evidence="5 6" key="1">
    <citation type="submission" date="2023-12" db="EMBL/GenBank/DDBJ databases">
        <title>Sinomonas terricola sp. nov, isolated from litchi orchard soil in Guangdong, PR China.</title>
        <authorList>
            <person name="Jiaxin W."/>
            <person name="Yang Z."/>
            <person name="Honghui Z."/>
        </authorList>
    </citation>
    <scope>NUCLEOTIDE SEQUENCE [LARGE SCALE GENOMIC DNA]</scope>
    <source>
        <strain evidence="5 6">JGH33</strain>
    </source>
</reference>
<evidence type="ECO:0000259" key="4">
    <source>
        <dbReference type="Pfam" id="PF02230"/>
    </source>
</evidence>
<dbReference type="PANTHER" id="PTHR10655:SF17">
    <property type="entry name" value="LYSOPHOSPHOLIPASE-LIKE PROTEIN 1"/>
    <property type="match status" value="1"/>
</dbReference>